<evidence type="ECO:0000256" key="5">
    <source>
        <dbReference type="ARBA" id="ARBA00022984"/>
    </source>
</evidence>
<name>A0A1H5PCN1_9FLAO</name>
<dbReference type="GO" id="GO:0071555">
    <property type="term" value="P:cell wall organization"/>
    <property type="evidence" value="ECO:0007669"/>
    <property type="project" value="UniProtKB-UniRule"/>
</dbReference>
<comment type="pathway">
    <text evidence="1 7">Cell wall biogenesis; peptidoglycan biosynthesis.</text>
</comment>
<feature type="domain" description="L,D-TPase catalytic" evidence="9">
    <location>
        <begin position="318"/>
        <end position="505"/>
    </location>
</feature>
<evidence type="ECO:0000256" key="7">
    <source>
        <dbReference type="PROSITE-ProRule" id="PRU01373"/>
    </source>
</evidence>
<evidence type="ECO:0000313" key="11">
    <source>
        <dbReference type="Proteomes" id="UP000199448"/>
    </source>
</evidence>
<dbReference type="InterPro" id="IPR005490">
    <property type="entry name" value="LD_TPept_cat_dom"/>
</dbReference>
<dbReference type="InterPro" id="IPR038063">
    <property type="entry name" value="Transpep_catalytic_dom"/>
</dbReference>
<dbReference type="Gene3D" id="1.10.101.10">
    <property type="entry name" value="PGBD-like superfamily/PGBD"/>
    <property type="match status" value="1"/>
</dbReference>
<dbReference type="UniPathway" id="UPA00219"/>
<dbReference type="PROSITE" id="PS51257">
    <property type="entry name" value="PROKAR_LIPOPROTEIN"/>
    <property type="match status" value="1"/>
</dbReference>
<dbReference type="STRING" id="390640.SAMN04488034_11223"/>
<gene>
    <name evidence="10" type="ORF">SAMN04488034_11223</name>
</gene>
<protein>
    <submittedName>
        <fullName evidence="10">Murein L,D-transpeptidase YcbB/YkuD</fullName>
    </submittedName>
</protein>
<evidence type="ECO:0000256" key="3">
    <source>
        <dbReference type="ARBA" id="ARBA00022679"/>
    </source>
</evidence>
<feature type="active site" description="Proton donor/acceptor" evidence="7">
    <location>
        <position position="448"/>
    </location>
</feature>
<evidence type="ECO:0000259" key="9">
    <source>
        <dbReference type="PROSITE" id="PS52029"/>
    </source>
</evidence>
<dbReference type="Gene3D" id="2.40.440.10">
    <property type="entry name" value="L,D-transpeptidase catalytic domain-like"/>
    <property type="match status" value="1"/>
</dbReference>
<evidence type="ECO:0000313" key="10">
    <source>
        <dbReference type="EMBL" id="SEF11682.1"/>
    </source>
</evidence>
<dbReference type="InterPro" id="IPR052905">
    <property type="entry name" value="LD-transpeptidase_YkuD-like"/>
</dbReference>
<dbReference type="SUPFAM" id="SSF47090">
    <property type="entry name" value="PGBD-like"/>
    <property type="match status" value="1"/>
</dbReference>
<keyword evidence="3" id="KW-0808">Transferase</keyword>
<feature type="region of interest" description="Disordered" evidence="8">
    <location>
        <begin position="29"/>
        <end position="63"/>
    </location>
</feature>
<keyword evidence="5 7" id="KW-0573">Peptidoglycan synthesis</keyword>
<comment type="similarity">
    <text evidence="2">Belongs to the YkuD family.</text>
</comment>
<dbReference type="CDD" id="cd16913">
    <property type="entry name" value="YkuD_like"/>
    <property type="match status" value="1"/>
</dbReference>
<keyword evidence="11" id="KW-1185">Reference proteome</keyword>
<sequence>MKKWFPKILFLTGSFCLLVSCNDLQQKQQPAGEDPAVNISENIPEEASEKELETSPEEIRGQLSKKKGDSTIAKFYEIRSYAPVWTSPKKRSAFLGELQKADSEGLSIKDYYHEELRHLLENAAELGQEEAAQLDIQLTGAFLSYAHDLYYGKLDPKKLYKNWGVSRKNKDLPAILQQGLENDNIAEALEDLKPSHQIYRDLKVSLQEYAELRESESSFDKIREGELIKPGEKDPRLSAIANRLTQLGHLSEEFTDSIYSTKLQEAVRSYQKEKGLQMDGLIGNSTIAELNMTVGERYKQILANLERWRWYPRDLGEHYILINIPQFKLSVVKEGDTVRTHNVIAGTRARQTPIFSDTIRYVVINPTWTIPPTIKVQDIIPKVSRDPSYLTNKNMKVYSKDGTLLDPEKIDWSSPQARSYTIIQRAGPTNPLGQVKIIYPNQYLIYLHDTPAQNLFSQNQRAESSGCVRVENAVDLSGYVLRDQEEWNEEKIRETIASGKTIQVKINQPIQVHHFYWTAWRAGGKTIFTEDVYRLDKEIYTRLSAD</sequence>
<evidence type="ECO:0000256" key="8">
    <source>
        <dbReference type="SAM" id="MobiDB-lite"/>
    </source>
</evidence>
<reference evidence="10 11" key="1">
    <citation type="submission" date="2016-10" db="EMBL/GenBank/DDBJ databases">
        <authorList>
            <person name="de Groot N.N."/>
        </authorList>
    </citation>
    <scope>NUCLEOTIDE SEQUENCE [LARGE SCALE GENOMIC DNA]</scope>
    <source>
        <strain evidence="10 11">DSM 23553</strain>
    </source>
</reference>
<accession>A0A1H5PCN1</accession>
<dbReference type="GO" id="GO:0008360">
    <property type="term" value="P:regulation of cell shape"/>
    <property type="evidence" value="ECO:0007669"/>
    <property type="project" value="UniProtKB-UniRule"/>
</dbReference>
<keyword evidence="4 7" id="KW-0133">Cell shape</keyword>
<dbReference type="Pfam" id="PF01471">
    <property type="entry name" value="PG_binding_1"/>
    <property type="match status" value="1"/>
</dbReference>
<proteinExistence type="inferred from homology"/>
<dbReference type="InterPro" id="IPR002477">
    <property type="entry name" value="Peptidoglycan-bd-like"/>
</dbReference>
<dbReference type="PANTHER" id="PTHR41533:SF2">
    <property type="entry name" value="BLR7131 PROTEIN"/>
    <property type="match status" value="1"/>
</dbReference>
<organism evidence="10 11">
    <name type="scientific">Salinimicrobium catena</name>
    <dbReference type="NCBI Taxonomy" id="390640"/>
    <lineage>
        <taxon>Bacteria</taxon>
        <taxon>Pseudomonadati</taxon>
        <taxon>Bacteroidota</taxon>
        <taxon>Flavobacteriia</taxon>
        <taxon>Flavobacteriales</taxon>
        <taxon>Flavobacteriaceae</taxon>
        <taxon>Salinimicrobium</taxon>
    </lineage>
</organism>
<dbReference type="InterPro" id="IPR036365">
    <property type="entry name" value="PGBD-like_sf"/>
</dbReference>
<dbReference type="Pfam" id="PF20142">
    <property type="entry name" value="Scaffold"/>
    <property type="match status" value="1"/>
</dbReference>
<feature type="compositionally biased region" description="Basic and acidic residues" evidence="8">
    <location>
        <begin position="47"/>
        <end position="60"/>
    </location>
</feature>
<dbReference type="EMBL" id="FNUG01000012">
    <property type="protein sequence ID" value="SEF11682.1"/>
    <property type="molecule type" value="Genomic_DNA"/>
</dbReference>
<dbReference type="AlphaFoldDB" id="A0A1H5PCN1"/>
<dbReference type="RefSeq" id="WP_093114371.1">
    <property type="nucleotide sequence ID" value="NZ_FNGG01000012.1"/>
</dbReference>
<keyword evidence="6 7" id="KW-0961">Cell wall biogenesis/degradation</keyword>
<dbReference type="SUPFAM" id="SSF141523">
    <property type="entry name" value="L,D-transpeptidase catalytic domain-like"/>
    <property type="match status" value="1"/>
</dbReference>
<dbReference type="PANTHER" id="PTHR41533">
    <property type="entry name" value="L,D-TRANSPEPTIDASE HI_1667-RELATED"/>
    <property type="match status" value="1"/>
</dbReference>
<dbReference type="InterPro" id="IPR045380">
    <property type="entry name" value="LD_TPept_scaffold_dom"/>
</dbReference>
<dbReference type="InterPro" id="IPR036366">
    <property type="entry name" value="PGBDSf"/>
</dbReference>
<dbReference type="GO" id="GO:0004180">
    <property type="term" value="F:carboxypeptidase activity"/>
    <property type="evidence" value="ECO:0007669"/>
    <property type="project" value="UniProtKB-ARBA"/>
</dbReference>
<dbReference type="OrthoDB" id="9778545at2"/>
<dbReference type="PROSITE" id="PS52029">
    <property type="entry name" value="LD_TPASE"/>
    <property type="match status" value="1"/>
</dbReference>
<evidence type="ECO:0000256" key="4">
    <source>
        <dbReference type="ARBA" id="ARBA00022960"/>
    </source>
</evidence>
<evidence type="ECO:0000256" key="6">
    <source>
        <dbReference type="ARBA" id="ARBA00023316"/>
    </source>
</evidence>
<evidence type="ECO:0000256" key="2">
    <source>
        <dbReference type="ARBA" id="ARBA00005992"/>
    </source>
</evidence>
<evidence type="ECO:0000256" key="1">
    <source>
        <dbReference type="ARBA" id="ARBA00004752"/>
    </source>
</evidence>
<dbReference type="Proteomes" id="UP000199448">
    <property type="component" value="Unassembled WGS sequence"/>
</dbReference>
<dbReference type="GO" id="GO:0009252">
    <property type="term" value="P:peptidoglycan biosynthetic process"/>
    <property type="evidence" value="ECO:0007669"/>
    <property type="project" value="UniProtKB-UniPathway"/>
</dbReference>
<dbReference type="Pfam" id="PF03734">
    <property type="entry name" value="YkuD"/>
    <property type="match status" value="1"/>
</dbReference>
<dbReference type="GO" id="GO:0016740">
    <property type="term" value="F:transferase activity"/>
    <property type="evidence" value="ECO:0007669"/>
    <property type="project" value="UniProtKB-KW"/>
</dbReference>
<feature type="active site" description="Nucleophile" evidence="7">
    <location>
        <position position="467"/>
    </location>
</feature>